<dbReference type="Pfam" id="PF00431">
    <property type="entry name" value="CUB"/>
    <property type="match status" value="4"/>
</dbReference>
<evidence type="ECO:0000256" key="3">
    <source>
        <dbReference type="SAM" id="SignalP"/>
    </source>
</evidence>
<gene>
    <name evidence="5" type="ORF">CINC_LOCUS2148</name>
</gene>
<dbReference type="AlphaFoldDB" id="A0A9N8KX54"/>
<dbReference type="CDD" id="cd00041">
    <property type="entry name" value="CUB"/>
    <property type="match status" value="4"/>
</dbReference>
<evidence type="ECO:0000256" key="2">
    <source>
        <dbReference type="ARBA" id="ARBA00023157"/>
    </source>
</evidence>
<feature type="domain" description="CUB" evidence="4">
    <location>
        <begin position="567"/>
        <end position="684"/>
    </location>
</feature>
<reference evidence="5" key="1">
    <citation type="submission" date="2021-12" db="EMBL/GenBank/DDBJ databases">
        <authorList>
            <person name="King R."/>
        </authorList>
    </citation>
    <scope>NUCLEOTIDE SEQUENCE</scope>
</reference>
<accession>A0A9N8KX54</accession>
<proteinExistence type="predicted"/>
<feature type="domain" description="CUB" evidence="4">
    <location>
        <begin position="39"/>
        <end position="258"/>
    </location>
</feature>
<protein>
    <recommendedName>
        <fullName evidence="4">CUB domain-containing protein</fullName>
    </recommendedName>
</protein>
<dbReference type="SUPFAM" id="SSF49854">
    <property type="entry name" value="Spermadhesin, CUB domain"/>
    <property type="match status" value="4"/>
</dbReference>
<keyword evidence="3" id="KW-0732">Signal</keyword>
<evidence type="ECO:0000313" key="6">
    <source>
        <dbReference type="Proteomes" id="UP001154114"/>
    </source>
</evidence>
<feature type="domain" description="CUB" evidence="4">
    <location>
        <begin position="275"/>
        <end position="395"/>
    </location>
</feature>
<dbReference type="OrthoDB" id="6369184at2759"/>
<keyword evidence="1" id="KW-0677">Repeat</keyword>
<dbReference type="FunFam" id="2.60.120.290:FF:000058">
    <property type="entry name" value="CUB domaincontaining protein"/>
    <property type="match status" value="1"/>
</dbReference>
<dbReference type="InterPro" id="IPR035914">
    <property type="entry name" value="Sperma_CUB_dom_sf"/>
</dbReference>
<feature type="domain" description="CUB" evidence="4">
    <location>
        <begin position="430"/>
        <end position="551"/>
    </location>
</feature>
<evidence type="ECO:0000313" key="5">
    <source>
        <dbReference type="EMBL" id="CAD0200462.1"/>
    </source>
</evidence>
<feature type="signal peptide" evidence="3">
    <location>
        <begin position="1"/>
        <end position="32"/>
    </location>
</feature>
<evidence type="ECO:0000259" key="4">
    <source>
        <dbReference type="SMART" id="SM00042"/>
    </source>
</evidence>
<dbReference type="Gene3D" id="2.60.120.290">
    <property type="entry name" value="Spermadhesin, CUB domain"/>
    <property type="match status" value="4"/>
</dbReference>
<sequence>MHRSLDHKNMKTSTALILLLHLSLHTVDEGHAINPSCTCIRFTSSYGKERGTFSSPDYPRPYPARIDCLLYTFVAAPHEIVELVFTDFDIYKGHLEFEMSGTVRHNEILELLQSLPKDLSETEDDESEIRAESDPREINTSGRVQAIDLTAVNHNDGCKLLFNTKMYLVNEDHVVDDLEDVCVVCTQGDFIKVYSEGGVHGPGPPGVNEYSVWSRVLCGSRADAPPALYSHGPLLVLELHTGIKATNATGFVGNYRFIDRRNFETDGVQVAETWCDYVFVSQANRPAHGRLYSPRYPSSYPSNVRCTYHFNARQNERIKLVFEESFLQKGDESCLNRADIIKVFDGRSSSAPVLAMLCNEVVGYEILSTGPDLLVQFTANSNIPGQGFKASYQFQIEDDPNTDGDINKKSSTAEAISGLGPAVSAATSSCHQVFNSDKSKTGKLTSPLYPAPYPQKTQCHYDFLARGRERVRLVFEDFSLQRITENIIDCESMDSLDVFLYVDGRLEKMASFCGNDIPKPIMSNGPKLSIEFRGIYSSRHSRGFKISYSFVEDYGIATGRQLLEFPCAFVFNSSERGRGVVTSPNHPGLYPRDTECNYFFYGNENERVHLHFTYFDVEGVVPCEAVSASDYVQFYSQMIQSQSHRHCGQLKELQVTSEKNFLRITFKSNDRLDSTGFKANYIFLRDSEMHSITMPNSIDKGAENKNNYEGYHF</sequence>
<dbReference type="InterPro" id="IPR000859">
    <property type="entry name" value="CUB_dom"/>
</dbReference>
<dbReference type="SMART" id="SM00042">
    <property type="entry name" value="CUB"/>
    <property type="match status" value="4"/>
</dbReference>
<name>A0A9N8KX54_CHRIL</name>
<dbReference type="Proteomes" id="UP001154114">
    <property type="component" value="Chromosome 12"/>
</dbReference>
<feature type="chain" id="PRO_5040161410" description="CUB domain-containing protein" evidence="3">
    <location>
        <begin position="33"/>
        <end position="713"/>
    </location>
</feature>
<dbReference type="PANTHER" id="PTHR24251">
    <property type="entry name" value="OVOCHYMASE-RELATED"/>
    <property type="match status" value="1"/>
</dbReference>
<evidence type="ECO:0000256" key="1">
    <source>
        <dbReference type="ARBA" id="ARBA00022737"/>
    </source>
</evidence>
<dbReference type="EMBL" id="LR824015">
    <property type="protein sequence ID" value="CAD0200462.1"/>
    <property type="molecule type" value="Genomic_DNA"/>
</dbReference>
<keyword evidence="6" id="KW-1185">Reference proteome</keyword>
<keyword evidence="2" id="KW-1015">Disulfide bond</keyword>
<organism evidence="5 6">
    <name type="scientific">Chrysodeixis includens</name>
    <name type="common">Soybean looper</name>
    <name type="synonym">Pseudoplusia includens</name>
    <dbReference type="NCBI Taxonomy" id="689277"/>
    <lineage>
        <taxon>Eukaryota</taxon>
        <taxon>Metazoa</taxon>
        <taxon>Ecdysozoa</taxon>
        <taxon>Arthropoda</taxon>
        <taxon>Hexapoda</taxon>
        <taxon>Insecta</taxon>
        <taxon>Pterygota</taxon>
        <taxon>Neoptera</taxon>
        <taxon>Endopterygota</taxon>
        <taxon>Lepidoptera</taxon>
        <taxon>Glossata</taxon>
        <taxon>Ditrysia</taxon>
        <taxon>Noctuoidea</taxon>
        <taxon>Noctuidae</taxon>
        <taxon>Plusiinae</taxon>
        <taxon>Chrysodeixis</taxon>
    </lineage>
</organism>